<evidence type="ECO:0000313" key="1">
    <source>
        <dbReference type="EMBL" id="JAH04295.1"/>
    </source>
</evidence>
<name>A0A0E9PJQ4_ANGAN</name>
<dbReference type="AlphaFoldDB" id="A0A0E9PJQ4"/>
<dbReference type="EMBL" id="GBXM01104282">
    <property type="protein sequence ID" value="JAH04295.1"/>
    <property type="molecule type" value="Transcribed_RNA"/>
</dbReference>
<accession>A0A0E9PJQ4</accession>
<sequence>MRTKDFYIGIILPCFQSSGISPVFKDCLKIPVSGLKMMIPEYSWVYAIRARCLIRL</sequence>
<dbReference type="EMBL" id="GBXM01088438">
    <property type="protein sequence ID" value="JAH20139.1"/>
    <property type="molecule type" value="Transcribed_RNA"/>
</dbReference>
<protein>
    <submittedName>
        <fullName evidence="1">Uncharacterized protein</fullName>
    </submittedName>
</protein>
<proteinExistence type="predicted"/>
<reference evidence="1" key="2">
    <citation type="journal article" date="2015" name="Fish Shellfish Immunol.">
        <title>Early steps in the European eel (Anguilla anguilla)-Vibrio vulnificus interaction in the gills: Role of the RtxA13 toxin.</title>
        <authorList>
            <person name="Callol A."/>
            <person name="Pajuelo D."/>
            <person name="Ebbesson L."/>
            <person name="Teles M."/>
            <person name="MacKenzie S."/>
            <person name="Amaro C."/>
        </authorList>
    </citation>
    <scope>NUCLEOTIDE SEQUENCE</scope>
</reference>
<reference evidence="1" key="1">
    <citation type="submission" date="2014-11" db="EMBL/GenBank/DDBJ databases">
        <authorList>
            <person name="Amaro Gonzalez C."/>
        </authorList>
    </citation>
    <scope>NUCLEOTIDE SEQUENCE</scope>
</reference>
<organism evidence="1">
    <name type="scientific">Anguilla anguilla</name>
    <name type="common">European freshwater eel</name>
    <name type="synonym">Muraena anguilla</name>
    <dbReference type="NCBI Taxonomy" id="7936"/>
    <lineage>
        <taxon>Eukaryota</taxon>
        <taxon>Metazoa</taxon>
        <taxon>Chordata</taxon>
        <taxon>Craniata</taxon>
        <taxon>Vertebrata</taxon>
        <taxon>Euteleostomi</taxon>
        <taxon>Actinopterygii</taxon>
        <taxon>Neopterygii</taxon>
        <taxon>Teleostei</taxon>
        <taxon>Anguilliformes</taxon>
        <taxon>Anguillidae</taxon>
        <taxon>Anguilla</taxon>
    </lineage>
</organism>